<organism evidence="2 3">
    <name type="scientific">Aphis craccivora</name>
    <name type="common">Cowpea aphid</name>
    <dbReference type="NCBI Taxonomy" id="307492"/>
    <lineage>
        <taxon>Eukaryota</taxon>
        <taxon>Metazoa</taxon>
        <taxon>Ecdysozoa</taxon>
        <taxon>Arthropoda</taxon>
        <taxon>Hexapoda</taxon>
        <taxon>Insecta</taxon>
        <taxon>Pterygota</taxon>
        <taxon>Neoptera</taxon>
        <taxon>Paraneoptera</taxon>
        <taxon>Hemiptera</taxon>
        <taxon>Sternorrhyncha</taxon>
        <taxon>Aphidomorpha</taxon>
        <taxon>Aphidoidea</taxon>
        <taxon>Aphididae</taxon>
        <taxon>Aphidini</taxon>
        <taxon>Aphis</taxon>
        <taxon>Aphis</taxon>
    </lineage>
</organism>
<keyword evidence="3" id="KW-1185">Reference proteome</keyword>
<feature type="compositionally biased region" description="Low complexity" evidence="1">
    <location>
        <begin position="295"/>
        <end position="304"/>
    </location>
</feature>
<keyword evidence="2" id="KW-0489">Methyltransferase</keyword>
<feature type="region of interest" description="Disordered" evidence="1">
    <location>
        <begin position="287"/>
        <end position="376"/>
    </location>
</feature>
<sequence>YDEEDDENKLNQPNEKTFVDTEKPESPVSADNQKGAVEPEHLQNENVESNEENNTPADISQGDNSGESKTKRRRKLKDPKDGKEISEEYDEEEDGNKLNQPNEKTFVDTEKTESPVSADNQEGAVEPEHLQNENVESNEENNTPADISEGDNSGESKKKRRRIRKNLKDRKKYPEENDTFEEDDNSLNKLKEKKNTDSSEIEPIVNKENNNEQETEEEDTNTDIRSVNEDTTKENLSKESMSFDENDKKIDQETTTNETEDLDENENLNSVEDAELKCVNNERIIPAAESMGEDSTSYESSYESPEQNRLVTLKKRLDEGNHQPNRRNRRRRDPKTGLDESEEYDTLEEQDEASPLEDNKIDTPENEEHPEYNQSN</sequence>
<feature type="compositionally biased region" description="Acidic residues" evidence="1">
    <location>
        <begin position="176"/>
        <end position="185"/>
    </location>
</feature>
<dbReference type="GO" id="GO:0008168">
    <property type="term" value="F:methyltransferase activity"/>
    <property type="evidence" value="ECO:0007669"/>
    <property type="project" value="UniProtKB-KW"/>
</dbReference>
<feature type="compositionally biased region" description="Basic residues" evidence="1">
    <location>
        <begin position="157"/>
        <end position="171"/>
    </location>
</feature>
<protein>
    <submittedName>
        <fullName evidence="2">Putative histone-lysine N-methyltransferase 1</fullName>
    </submittedName>
</protein>
<comment type="caution">
    <text evidence="2">The sequence shown here is derived from an EMBL/GenBank/DDBJ whole genome shotgun (WGS) entry which is preliminary data.</text>
</comment>
<accession>A0A6G0VHL0</accession>
<feature type="non-terminal residue" evidence="2">
    <location>
        <position position="376"/>
    </location>
</feature>
<evidence type="ECO:0000313" key="3">
    <source>
        <dbReference type="Proteomes" id="UP000478052"/>
    </source>
</evidence>
<evidence type="ECO:0000256" key="1">
    <source>
        <dbReference type="SAM" id="MobiDB-lite"/>
    </source>
</evidence>
<feature type="compositionally biased region" description="Basic and acidic residues" evidence="1">
    <location>
        <begin position="226"/>
        <end position="237"/>
    </location>
</feature>
<feature type="compositionally biased region" description="Acidic residues" evidence="1">
    <location>
        <begin position="339"/>
        <end position="355"/>
    </location>
</feature>
<dbReference type="EMBL" id="VUJU01017381">
    <property type="protein sequence ID" value="KAF0683385.1"/>
    <property type="molecule type" value="Genomic_DNA"/>
</dbReference>
<gene>
    <name evidence="2" type="ORF">FWK35_00038448</name>
</gene>
<dbReference type="AlphaFoldDB" id="A0A6G0VHL0"/>
<feature type="compositionally biased region" description="Basic and acidic residues" evidence="1">
    <location>
        <begin position="357"/>
        <end position="376"/>
    </location>
</feature>
<keyword evidence="2" id="KW-0808">Transferase</keyword>
<dbReference type="GO" id="GO:0032259">
    <property type="term" value="P:methylation"/>
    <property type="evidence" value="ECO:0007669"/>
    <property type="project" value="UniProtKB-KW"/>
</dbReference>
<feature type="region of interest" description="Disordered" evidence="1">
    <location>
        <begin position="1"/>
        <end position="274"/>
    </location>
</feature>
<feature type="non-terminal residue" evidence="2">
    <location>
        <position position="1"/>
    </location>
</feature>
<proteinExistence type="predicted"/>
<feature type="compositionally biased region" description="Polar residues" evidence="1">
    <location>
        <begin position="55"/>
        <end position="67"/>
    </location>
</feature>
<feature type="compositionally biased region" description="Acidic residues" evidence="1">
    <location>
        <begin position="211"/>
        <end position="221"/>
    </location>
</feature>
<evidence type="ECO:0000313" key="2">
    <source>
        <dbReference type="EMBL" id="KAF0683385.1"/>
    </source>
</evidence>
<reference evidence="2 3" key="1">
    <citation type="submission" date="2019-08" db="EMBL/GenBank/DDBJ databases">
        <title>Whole genome of Aphis craccivora.</title>
        <authorList>
            <person name="Voronova N.V."/>
            <person name="Shulinski R.S."/>
            <person name="Bandarenka Y.V."/>
            <person name="Zhorov D.G."/>
            <person name="Warner D."/>
        </authorList>
    </citation>
    <scope>NUCLEOTIDE SEQUENCE [LARGE SCALE GENOMIC DNA]</scope>
    <source>
        <strain evidence="2">180601</strain>
        <tissue evidence="2">Whole Body</tissue>
    </source>
</reference>
<feature type="compositionally biased region" description="Basic residues" evidence="1">
    <location>
        <begin position="324"/>
        <end position="333"/>
    </location>
</feature>
<dbReference type="Proteomes" id="UP000478052">
    <property type="component" value="Unassembled WGS sequence"/>
</dbReference>
<name>A0A6G0VHL0_APHCR</name>